<sequence length="230" mass="25005">MRFFTLFCFVLLGTEASGFSCATSFTWTSGKFSGHQAYVNAQSNKRSACNAISSLRAAAKDVWSVVGASSVRGNQYYGGGNMAEDVCTWRHDAEGTGIELWKGSFGWFDFMNYDGAPVVLCDTWAVCIERPTQVFPSGGSQYSALRQAATKKALGSYKIKDVLEAGSWTAEVLGDYIRIKNKYSSRQNIILTEDGFTFFGARGTAIRVKNGGQVEEIPAAEALQGLEGLE</sequence>
<name>A0A7S0DYH2_9CRYP</name>
<dbReference type="EMBL" id="HBEO01002612">
    <property type="protein sequence ID" value="CAD8468375.1"/>
    <property type="molecule type" value="Transcribed_RNA"/>
</dbReference>
<accession>A0A7S0DYH2</accession>
<organism evidence="2">
    <name type="scientific">Hanusia phi</name>
    <dbReference type="NCBI Taxonomy" id="3032"/>
    <lineage>
        <taxon>Eukaryota</taxon>
        <taxon>Cryptophyceae</taxon>
        <taxon>Pyrenomonadales</taxon>
        <taxon>Geminigeraceae</taxon>
        <taxon>Hanusia</taxon>
    </lineage>
</organism>
<evidence type="ECO:0000313" key="2">
    <source>
        <dbReference type="EMBL" id="CAD8468375.1"/>
    </source>
</evidence>
<evidence type="ECO:0000256" key="1">
    <source>
        <dbReference type="SAM" id="SignalP"/>
    </source>
</evidence>
<proteinExistence type="predicted"/>
<feature type="chain" id="PRO_5030806214" evidence="1">
    <location>
        <begin position="17"/>
        <end position="230"/>
    </location>
</feature>
<dbReference type="AlphaFoldDB" id="A0A7S0DYH2"/>
<reference evidence="2" key="1">
    <citation type="submission" date="2021-01" db="EMBL/GenBank/DDBJ databases">
        <authorList>
            <person name="Corre E."/>
            <person name="Pelletier E."/>
            <person name="Niang G."/>
            <person name="Scheremetjew M."/>
            <person name="Finn R."/>
            <person name="Kale V."/>
            <person name="Holt S."/>
            <person name="Cochrane G."/>
            <person name="Meng A."/>
            <person name="Brown T."/>
            <person name="Cohen L."/>
        </authorList>
    </citation>
    <scope>NUCLEOTIDE SEQUENCE</scope>
    <source>
        <strain evidence="2">CCMP325</strain>
    </source>
</reference>
<protein>
    <submittedName>
        <fullName evidence="2">Uncharacterized protein</fullName>
    </submittedName>
</protein>
<feature type="signal peptide" evidence="1">
    <location>
        <begin position="1"/>
        <end position="16"/>
    </location>
</feature>
<keyword evidence="1" id="KW-0732">Signal</keyword>
<gene>
    <name evidence="2" type="ORF">HPHI1048_LOCUS1882</name>
</gene>